<protein>
    <submittedName>
        <fullName evidence="6">Glycosyltransferase family 2 protein</fullName>
    </submittedName>
</protein>
<dbReference type="PANTHER" id="PTHR43179:SF12">
    <property type="entry name" value="GALACTOFURANOSYLTRANSFERASE GLFT2"/>
    <property type="match status" value="1"/>
</dbReference>
<dbReference type="GO" id="GO:0016757">
    <property type="term" value="F:glycosyltransferase activity"/>
    <property type="evidence" value="ECO:0007669"/>
    <property type="project" value="UniProtKB-KW"/>
</dbReference>
<dbReference type="PANTHER" id="PTHR43179">
    <property type="entry name" value="RHAMNOSYLTRANSFERASE WBBL"/>
    <property type="match status" value="1"/>
</dbReference>
<proteinExistence type="inferred from homology"/>
<keyword evidence="4 6" id="KW-0808">Transferase</keyword>
<keyword evidence="3" id="KW-0328">Glycosyltransferase</keyword>
<dbReference type="OrthoDB" id="153025at2"/>
<evidence type="ECO:0000256" key="4">
    <source>
        <dbReference type="ARBA" id="ARBA00022679"/>
    </source>
</evidence>
<dbReference type="EMBL" id="SDPN01000008">
    <property type="protein sequence ID" value="RXZ71945.1"/>
    <property type="molecule type" value="Genomic_DNA"/>
</dbReference>
<evidence type="ECO:0000256" key="3">
    <source>
        <dbReference type="ARBA" id="ARBA00022676"/>
    </source>
</evidence>
<dbReference type="Gene3D" id="3.90.550.10">
    <property type="entry name" value="Spore Coat Polysaccharide Biosynthesis Protein SpsA, Chain A"/>
    <property type="match status" value="1"/>
</dbReference>
<comment type="caution">
    <text evidence="6">The sequence shown here is derived from an EMBL/GenBank/DDBJ whole genome shotgun (WGS) entry which is preliminary data.</text>
</comment>
<reference evidence="6 7" key="1">
    <citation type="submission" date="2019-01" db="EMBL/GenBank/DDBJ databases">
        <title>Agromyces.</title>
        <authorList>
            <person name="Li J."/>
        </authorList>
    </citation>
    <scope>NUCLEOTIDE SEQUENCE [LARGE SCALE GENOMIC DNA]</scope>
    <source>
        <strain evidence="6 7">DSM 15934</strain>
    </source>
</reference>
<accession>A0A4Q2L1K1</accession>
<dbReference type="Proteomes" id="UP000293865">
    <property type="component" value="Unassembled WGS sequence"/>
</dbReference>
<evidence type="ECO:0000259" key="5">
    <source>
        <dbReference type="Pfam" id="PF00535"/>
    </source>
</evidence>
<dbReference type="InterPro" id="IPR001173">
    <property type="entry name" value="Glyco_trans_2-like"/>
</dbReference>
<gene>
    <name evidence="6" type="ORF">ESP51_06130</name>
</gene>
<feature type="domain" description="Glycosyltransferase 2-like" evidence="5">
    <location>
        <begin position="40"/>
        <end position="173"/>
    </location>
</feature>
<evidence type="ECO:0000313" key="6">
    <source>
        <dbReference type="EMBL" id="RXZ71945.1"/>
    </source>
</evidence>
<dbReference type="Pfam" id="PF00535">
    <property type="entry name" value="Glycos_transf_2"/>
    <property type="match status" value="1"/>
</dbReference>
<keyword evidence="7" id="KW-1185">Reference proteome</keyword>
<dbReference type="SUPFAM" id="SSF53448">
    <property type="entry name" value="Nucleotide-diphospho-sugar transferases"/>
    <property type="match status" value="1"/>
</dbReference>
<dbReference type="CDD" id="cd00761">
    <property type="entry name" value="Glyco_tranf_GTA_type"/>
    <property type="match status" value="1"/>
</dbReference>
<sequence length="357" mass="39444">MTQAPATPVPIGWPWIIAVAARRPPRRRRRRRGRVPELVVAIPTFRRAEALRNALTAVRAQVDVENGLADAPMHCSILVIDNDSAGSGEQIALEIGAKYVIEPQPGIAAVRNRALGECEHARAVLFIDDDEIPEPGWLRAMIEMYTATKPTAVAGRVVTHIPEVVEPWVSKGGAFDRPIRTRGQLIREAATNNLLLDLDGVHRLGLSFDERFGLTGGSDSMFTLQLTRRGGTIRWAEDAVVIEQEDPRRFSPRWVLMRTFRFGNTSARVRIALARSRAGRLVERLRALGRGTVRAVGGSVRWGFGVVAGSVRHRAYGLRTATRGLGMMAGALGYAHDEYGRRRQRSSMKSTGRVNRP</sequence>
<comment type="similarity">
    <text evidence="2">Belongs to the glycosyltransferase 2 family.</text>
</comment>
<name>A0A4Q2L1K1_9MICO</name>
<dbReference type="AlphaFoldDB" id="A0A4Q2L1K1"/>
<evidence type="ECO:0000313" key="7">
    <source>
        <dbReference type="Proteomes" id="UP000293865"/>
    </source>
</evidence>
<comment type="pathway">
    <text evidence="1">Cell wall biogenesis; cell wall polysaccharide biosynthesis.</text>
</comment>
<evidence type="ECO:0000256" key="2">
    <source>
        <dbReference type="ARBA" id="ARBA00006739"/>
    </source>
</evidence>
<organism evidence="6 7">
    <name type="scientific">Agromyces albus</name>
    <dbReference type="NCBI Taxonomy" id="205332"/>
    <lineage>
        <taxon>Bacteria</taxon>
        <taxon>Bacillati</taxon>
        <taxon>Actinomycetota</taxon>
        <taxon>Actinomycetes</taxon>
        <taxon>Micrococcales</taxon>
        <taxon>Microbacteriaceae</taxon>
        <taxon>Agromyces</taxon>
    </lineage>
</organism>
<evidence type="ECO:0000256" key="1">
    <source>
        <dbReference type="ARBA" id="ARBA00004776"/>
    </source>
</evidence>
<dbReference type="InterPro" id="IPR029044">
    <property type="entry name" value="Nucleotide-diphossugar_trans"/>
</dbReference>